<feature type="domain" description="HEPN" evidence="1">
    <location>
        <begin position="16"/>
        <end position="129"/>
    </location>
</feature>
<gene>
    <name evidence="2" type="ORF">H8D96_07805</name>
</gene>
<dbReference type="SMART" id="SM00748">
    <property type="entry name" value="HEPN"/>
    <property type="match status" value="1"/>
</dbReference>
<dbReference type="AlphaFoldDB" id="A0A8J6TLV1"/>
<protein>
    <submittedName>
        <fullName evidence="2">HEPN domain-containing protein</fullName>
    </submittedName>
</protein>
<name>A0A8J6TLV1_9BACT</name>
<sequence length="135" mass="15174">MPQDKHVPGSSEDWLARAIGDLALARVPLPDEGYYEDLCFHAQQAAEKAIKAVYKKHDLTFRYTHDLGELLADLMDKGITIPPEVEAAQILTAYAWEARYPGLAEPVPDEEYREAIQQADDVVRWAKNLIKGHSS</sequence>
<accession>A0A8J6TLV1</accession>
<organism evidence="2 3">
    <name type="scientific">Candidatus Desulfatibia vada</name>
    <dbReference type="NCBI Taxonomy" id="2841696"/>
    <lineage>
        <taxon>Bacteria</taxon>
        <taxon>Pseudomonadati</taxon>
        <taxon>Thermodesulfobacteriota</taxon>
        <taxon>Desulfobacteria</taxon>
        <taxon>Desulfobacterales</taxon>
        <taxon>Desulfobacterales incertae sedis</taxon>
        <taxon>Candidatus Desulfatibia</taxon>
    </lineage>
</organism>
<reference evidence="2 3" key="1">
    <citation type="submission" date="2020-08" db="EMBL/GenBank/DDBJ databases">
        <title>Bridging the membrane lipid divide: bacteria of the FCB group superphylum have the potential to synthesize archaeal ether lipids.</title>
        <authorList>
            <person name="Villanueva L."/>
            <person name="Von Meijenfeldt F.A.B."/>
            <person name="Westbye A.B."/>
            <person name="Yadav S."/>
            <person name="Hopmans E.C."/>
            <person name="Dutilh B.E."/>
            <person name="Sinninghe Damste J.S."/>
        </authorList>
    </citation>
    <scope>NUCLEOTIDE SEQUENCE [LARGE SCALE GENOMIC DNA]</scope>
    <source>
        <strain evidence="2">NIOZ-UU17</strain>
    </source>
</reference>
<dbReference type="SUPFAM" id="SSF81593">
    <property type="entry name" value="Nucleotidyltransferase substrate binding subunit/domain"/>
    <property type="match status" value="1"/>
</dbReference>
<dbReference type="EMBL" id="JACNIG010000180">
    <property type="protein sequence ID" value="MBC8431811.1"/>
    <property type="molecule type" value="Genomic_DNA"/>
</dbReference>
<evidence type="ECO:0000259" key="1">
    <source>
        <dbReference type="PROSITE" id="PS50910"/>
    </source>
</evidence>
<evidence type="ECO:0000313" key="2">
    <source>
        <dbReference type="EMBL" id="MBC8431811.1"/>
    </source>
</evidence>
<proteinExistence type="predicted"/>
<evidence type="ECO:0000313" key="3">
    <source>
        <dbReference type="Proteomes" id="UP000605201"/>
    </source>
</evidence>
<dbReference type="Pfam" id="PF05168">
    <property type="entry name" value="HEPN"/>
    <property type="match status" value="1"/>
</dbReference>
<comment type="caution">
    <text evidence="2">The sequence shown here is derived from an EMBL/GenBank/DDBJ whole genome shotgun (WGS) entry which is preliminary data.</text>
</comment>
<dbReference type="InterPro" id="IPR007842">
    <property type="entry name" value="HEPN_dom"/>
</dbReference>
<dbReference type="Gene3D" id="1.20.120.330">
    <property type="entry name" value="Nucleotidyltransferases domain 2"/>
    <property type="match status" value="1"/>
</dbReference>
<dbReference type="Proteomes" id="UP000605201">
    <property type="component" value="Unassembled WGS sequence"/>
</dbReference>
<dbReference type="PROSITE" id="PS50910">
    <property type="entry name" value="HEPN"/>
    <property type="match status" value="1"/>
</dbReference>